<dbReference type="RefSeq" id="WP_336596316.1">
    <property type="nucleotide sequence ID" value="NZ_JACFYJ010000001.1"/>
</dbReference>
<comment type="similarity">
    <text evidence="1">Belongs to the UxaA family.</text>
</comment>
<dbReference type="EMBL" id="JACFYJ010000001">
    <property type="protein sequence ID" value="MEI5995849.1"/>
    <property type="molecule type" value="Genomic_DNA"/>
</dbReference>
<reference evidence="4 5" key="1">
    <citation type="journal article" date="2022" name="Arch. Microbiol.">
        <title>Paraburkholderia bengalensis sp. nov. isolated from roots of Oryza sativa, IR64.</title>
        <authorList>
            <person name="Nag P."/>
            <person name="Mondal N."/>
            <person name="Sarkar J."/>
            <person name="Das S."/>
        </authorList>
    </citation>
    <scope>NUCLEOTIDE SEQUENCE [LARGE SCALE GENOMIC DNA]</scope>
    <source>
        <strain evidence="4 5">IR64_4_BI</strain>
    </source>
</reference>
<sequence length="520" mass="54926">MDTLSATLPDTLGNPSSRALRLHDADDVAIARDALAAGTALAEFGALAVLNDIPAAHKIALRDIATGESIRRYGQIIGFATRDIAAGEHVHTHNLSIGSFERDYAYGSDLKRVDPPSAPLTFMGFRRADGRVATRNYIGVVSTVNCSATVTKRVAQHFAMPGALDDYPNVDGIVPITHSFGCCIDHNGEGIQQLRRTLGGYVKHANFAGVLVIGLGCEANQMGAMFVAQNVESGPAVVPLVMQELGGTQATIDAAIAAIDKMLPDANRAVREPLPVSHLNIALQCGGSDGYSGITANPALGAAVDLLVQHGGTAILSETPEIYGAEHLLTRRAVSREVGEKIVERIHWWEGYAEREKGSIDNNPTPGNKAGGLTTILEKSLGAVAKSGSTPLMGVYRYAEPVDTHGLVFMDAPGYDPMGATGQIASGANLVVFTTGRGSCFGAKPAPSIKLATNTKMYDRMRDDMDINCGDIMDGGVTVQEKGEEIFQAILRVASGEKSRSEALGVGDDEFVPWMIGAQM</sequence>
<keyword evidence="5" id="KW-1185">Reference proteome</keyword>
<dbReference type="PANTHER" id="PTHR30536">
    <property type="entry name" value="ALTRONATE/GALACTARATE DEHYDRATASE"/>
    <property type="match status" value="1"/>
</dbReference>
<dbReference type="InterPro" id="IPR052172">
    <property type="entry name" value="UxaA_altronate/galactarate_dh"/>
</dbReference>
<proteinExistence type="inferred from homology"/>
<comment type="caution">
    <text evidence="4">The sequence shown here is derived from an EMBL/GenBank/DDBJ whole genome shotgun (WGS) entry which is preliminary data.</text>
</comment>
<accession>A0ABU8IK33</accession>
<dbReference type="InterPro" id="IPR007392">
    <property type="entry name" value="GD_AH_second"/>
</dbReference>
<evidence type="ECO:0000256" key="1">
    <source>
        <dbReference type="ARBA" id="ARBA00010986"/>
    </source>
</evidence>
<dbReference type="PANTHER" id="PTHR30536:SF5">
    <property type="entry name" value="ALTRONATE DEHYDRATASE"/>
    <property type="match status" value="1"/>
</dbReference>
<evidence type="ECO:0000313" key="4">
    <source>
        <dbReference type="EMBL" id="MEI5995849.1"/>
    </source>
</evidence>
<organism evidence="4 5">
    <name type="scientific">Paraburkholderia bengalensis</name>
    <dbReference type="NCBI Taxonomy" id="2747562"/>
    <lineage>
        <taxon>Bacteria</taxon>
        <taxon>Pseudomonadati</taxon>
        <taxon>Pseudomonadota</taxon>
        <taxon>Betaproteobacteria</taxon>
        <taxon>Burkholderiales</taxon>
        <taxon>Burkholderiaceae</taxon>
        <taxon>Paraburkholderia</taxon>
    </lineage>
</organism>
<evidence type="ECO:0000313" key="5">
    <source>
        <dbReference type="Proteomes" id="UP001386437"/>
    </source>
</evidence>
<dbReference type="Pfam" id="PF08666">
    <property type="entry name" value="SAF"/>
    <property type="match status" value="1"/>
</dbReference>
<dbReference type="Pfam" id="PF20629">
    <property type="entry name" value="GD_AH_C"/>
    <property type="match status" value="1"/>
</dbReference>
<dbReference type="Pfam" id="PF04295">
    <property type="entry name" value="GD_AH_second"/>
    <property type="match status" value="1"/>
</dbReference>
<dbReference type="InterPro" id="IPR044144">
    <property type="entry name" value="SAF_UxaA/GarD"/>
</dbReference>
<dbReference type="SMART" id="SM00858">
    <property type="entry name" value="SAF"/>
    <property type="match status" value="1"/>
</dbReference>
<evidence type="ECO:0000256" key="2">
    <source>
        <dbReference type="ARBA" id="ARBA00023239"/>
    </source>
</evidence>
<dbReference type="InterPro" id="IPR013974">
    <property type="entry name" value="SAF"/>
</dbReference>
<dbReference type="CDD" id="cd11613">
    <property type="entry name" value="SAF_AH_GD"/>
    <property type="match status" value="1"/>
</dbReference>
<dbReference type="InterPro" id="IPR048332">
    <property type="entry name" value="GD_AH_C"/>
</dbReference>
<gene>
    <name evidence="4" type="ORF">H3V53_01040</name>
</gene>
<protein>
    <submittedName>
        <fullName evidence="4">Altronate dehydratase</fullName>
    </submittedName>
</protein>
<dbReference type="Proteomes" id="UP001386437">
    <property type="component" value="Unassembled WGS sequence"/>
</dbReference>
<dbReference type="Gene3D" id="2.30.130.110">
    <property type="match status" value="1"/>
</dbReference>
<name>A0ABU8IK33_9BURK</name>
<feature type="domain" description="SAF" evidence="3">
    <location>
        <begin position="26"/>
        <end position="96"/>
    </location>
</feature>
<keyword evidence="2" id="KW-0456">Lyase</keyword>
<evidence type="ECO:0000259" key="3">
    <source>
        <dbReference type="SMART" id="SM00858"/>
    </source>
</evidence>